<dbReference type="InterPro" id="IPR036163">
    <property type="entry name" value="HMA_dom_sf"/>
</dbReference>
<sequence length="457" mass="52486">MASIDEVMSHRNRDPKWMTDSIQTEEVLKKKHKDPTWMIGSNEKQTSQPQAPKAPKASAIPQMNFKVHMCCATCEEKAKEEAGEVPGVVSVITDGRQSLVTVLGGADSAAVLKKLKRHVDKKATYWPAEVPVPKVAVVPNVSAGGMNEGKGERNLQFGEKGGMKGTGPGMGDPRMVQTMRPDPRMAETMRPDPRMVDPRMAETTRPDPRMVDPRMAETMRPDPRMVDPRMAETMRPDPRMVDPRMVDARERRGGDMREMSPVDPREMRNAEVREGWVVDPREMRGGDMRERKPVDPREMRNAEVREGWVVDPREMRSGMREMRPADIRERKAAEMREMRPLDPRLVDPREVGGVHAREMQQPIDAREMYPVDPRTFDIRGGDPRDYRFSNLQRMYAPPPELYYNNRSQETDPRVFQPKESYFSDYRPSQSYPANYSNSASYYDEDDMSPYYMNQAVY</sequence>
<feature type="region of interest" description="Disordered" evidence="2">
    <location>
        <begin position="422"/>
        <end position="445"/>
    </location>
</feature>
<keyword evidence="5" id="KW-1185">Reference proteome</keyword>
<evidence type="ECO:0000256" key="1">
    <source>
        <dbReference type="ARBA" id="ARBA00022723"/>
    </source>
</evidence>
<dbReference type="PROSITE" id="PS50846">
    <property type="entry name" value="HMA_2"/>
    <property type="match status" value="1"/>
</dbReference>
<dbReference type="Gene3D" id="3.30.70.100">
    <property type="match status" value="1"/>
</dbReference>
<feature type="compositionally biased region" description="Low complexity" evidence="2">
    <location>
        <begin position="44"/>
        <end position="57"/>
    </location>
</feature>
<name>A0ABP0U5X2_9BRYO</name>
<accession>A0ABP0U5X2</accession>
<gene>
    <name evidence="4" type="ORF">CSSPTR1EN2_LOCUS11691</name>
</gene>
<evidence type="ECO:0000256" key="2">
    <source>
        <dbReference type="SAM" id="MobiDB-lite"/>
    </source>
</evidence>
<organism evidence="4 5">
    <name type="scientific">Sphagnum troendelagicum</name>
    <dbReference type="NCBI Taxonomy" id="128251"/>
    <lineage>
        <taxon>Eukaryota</taxon>
        <taxon>Viridiplantae</taxon>
        <taxon>Streptophyta</taxon>
        <taxon>Embryophyta</taxon>
        <taxon>Bryophyta</taxon>
        <taxon>Sphagnophytina</taxon>
        <taxon>Sphagnopsida</taxon>
        <taxon>Sphagnales</taxon>
        <taxon>Sphagnaceae</taxon>
        <taxon>Sphagnum</taxon>
    </lineage>
</organism>
<reference evidence="4" key="1">
    <citation type="submission" date="2024-02" db="EMBL/GenBank/DDBJ databases">
        <authorList>
            <consortium name="ELIXIR-Norway"/>
            <consortium name="Elixir Norway"/>
        </authorList>
    </citation>
    <scope>NUCLEOTIDE SEQUENCE</scope>
</reference>
<feature type="compositionally biased region" description="Basic and acidic residues" evidence="2">
    <location>
        <begin position="7"/>
        <end position="17"/>
    </location>
</feature>
<dbReference type="Proteomes" id="UP001497512">
    <property type="component" value="Chromosome 19"/>
</dbReference>
<dbReference type="SUPFAM" id="SSF55008">
    <property type="entry name" value="HMA, heavy metal-associated domain"/>
    <property type="match status" value="1"/>
</dbReference>
<proteinExistence type="predicted"/>
<protein>
    <recommendedName>
        <fullName evidence="3">HMA domain-containing protein</fullName>
    </recommendedName>
</protein>
<dbReference type="InterPro" id="IPR006121">
    <property type="entry name" value="HMA_dom"/>
</dbReference>
<evidence type="ECO:0000313" key="4">
    <source>
        <dbReference type="EMBL" id="CAK9213347.1"/>
    </source>
</evidence>
<feature type="region of interest" description="Disordered" evidence="2">
    <location>
        <begin position="143"/>
        <end position="240"/>
    </location>
</feature>
<feature type="region of interest" description="Disordered" evidence="2">
    <location>
        <begin position="1"/>
        <end position="57"/>
    </location>
</feature>
<feature type="domain" description="HMA" evidence="3">
    <location>
        <begin position="60"/>
        <end position="124"/>
    </location>
</feature>
<keyword evidence="1" id="KW-0479">Metal-binding</keyword>
<feature type="compositionally biased region" description="Low complexity" evidence="2">
    <location>
        <begin position="427"/>
        <end position="441"/>
    </location>
</feature>
<evidence type="ECO:0000259" key="3">
    <source>
        <dbReference type="PROSITE" id="PS50846"/>
    </source>
</evidence>
<dbReference type="PANTHER" id="PTHR22814">
    <property type="entry name" value="COPPER TRANSPORT PROTEIN ATOX1-RELATED"/>
    <property type="match status" value="1"/>
</dbReference>
<dbReference type="EMBL" id="OZ019911">
    <property type="protein sequence ID" value="CAK9213347.1"/>
    <property type="molecule type" value="Genomic_DNA"/>
</dbReference>
<evidence type="ECO:0000313" key="5">
    <source>
        <dbReference type="Proteomes" id="UP001497512"/>
    </source>
</evidence>
<feature type="compositionally biased region" description="Basic and acidic residues" evidence="2">
    <location>
        <begin position="181"/>
        <end position="240"/>
    </location>
</feature>
<feature type="compositionally biased region" description="Gly residues" evidence="2">
    <location>
        <begin position="159"/>
        <end position="170"/>
    </location>
</feature>
<dbReference type="PANTHER" id="PTHR22814:SF336">
    <property type="entry name" value="HEAVY METAL-ASSOCIATED ISOPRENYLATED PLANT PROTEIN 23"/>
    <property type="match status" value="1"/>
</dbReference>